<dbReference type="InterPro" id="IPR004516">
    <property type="entry name" value="HisRS/HisZ"/>
</dbReference>
<feature type="binding site" evidence="2">
    <location>
        <begin position="66"/>
        <end position="68"/>
    </location>
    <ligand>
        <name>L-histidine</name>
        <dbReference type="ChEBI" id="CHEBI:57595"/>
    </ligand>
</feature>
<dbReference type="GO" id="GO:0005737">
    <property type="term" value="C:cytoplasm"/>
    <property type="evidence" value="ECO:0007669"/>
    <property type="project" value="InterPro"/>
</dbReference>
<keyword evidence="4" id="KW-0808">Transferase</keyword>
<dbReference type="OrthoDB" id="9797914at2"/>
<sequence>MPASGADFGVGEGRLKALFDAVGAEWLDLPVLHPADPFLETAGEDIRRRMFVTEGPTGERLALRPDFTIPVCLHHLAHAAAPRCYAYEGVVFRRHDTGSPERLETGYEDIGRASAPEVDAEILKLAVSGVSSLGAGDINVQVGDIALFTALLQALEIPPAWQRRLRRAFGLPARMAAHLARLSSPREGRPALDAELRKAAEAGDRDALTGALQARLAAQGYLDPGRSATEIAERYLDQQALTETRLSPRVIEALRAFLSLEAEVDRAADELNRFAQGAGVDLGPALEALAATAEAIGTGSPGVRIRFAAGFGRPLDYYTGLVFDVRAQNYPYPLAGGGRYDRLMQVLGAPASIPAIGFTIRLDEPSPVGAQAAGAGENA</sequence>
<gene>
    <name evidence="4" type="ORF">SAMN05216548_101168</name>
</gene>
<dbReference type="EMBL" id="FOFG01000001">
    <property type="protein sequence ID" value="SEP64352.1"/>
    <property type="molecule type" value="Genomic_DNA"/>
</dbReference>
<evidence type="ECO:0000313" key="5">
    <source>
        <dbReference type="Proteomes" id="UP000199647"/>
    </source>
</evidence>
<reference evidence="4 5" key="1">
    <citation type="submission" date="2016-10" db="EMBL/GenBank/DDBJ databases">
        <authorList>
            <person name="de Groot N.N."/>
        </authorList>
    </citation>
    <scope>NUCLEOTIDE SEQUENCE [LARGE SCALE GENOMIC DNA]</scope>
    <source>
        <strain evidence="4 5">A52C2</strain>
    </source>
</reference>
<dbReference type="STRING" id="1855383.SAMN05216548_101168"/>
<dbReference type="AlphaFoldDB" id="A0A1H8ZIU9"/>
<keyword evidence="4" id="KW-0328">Glycosyltransferase</keyword>
<feature type="binding site" evidence="2">
    <location>
        <begin position="317"/>
        <end position="318"/>
    </location>
    <ligand>
        <name>L-histidine</name>
        <dbReference type="ChEBI" id="CHEBI:57595"/>
    </ligand>
</feature>
<evidence type="ECO:0000256" key="1">
    <source>
        <dbReference type="ARBA" id="ARBA00023102"/>
    </source>
</evidence>
<feature type="binding site" evidence="2">
    <location>
        <position position="313"/>
    </location>
    <ligand>
        <name>L-histidine</name>
        <dbReference type="ChEBI" id="CHEBI:57595"/>
    </ligand>
</feature>
<dbReference type="GO" id="GO:0016757">
    <property type="term" value="F:glycosyltransferase activity"/>
    <property type="evidence" value="ECO:0007669"/>
    <property type="project" value="UniProtKB-KW"/>
</dbReference>
<dbReference type="GO" id="GO:0004821">
    <property type="term" value="F:histidine-tRNA ligase activity"/>
    <property type="evidence" value="ECO:0007669"/>
    <property type="project" value="TreeGrafter"/>
</dbReference>
<dbReference type="GO" id="GO:0000105">
    <property type="term" value="P:L-histidine biosynthetic process"/>
    <property type="evidence" value="ECO:0007669"/>
    <property type="project" value="UniProtKB-KW"/>
</dbReference>
<keyword evidence="1" id="KW-0028">Amino-acid biosynthesis</keyword>
<dbReference type="Proteomes" id="UP000199647">
    <property type="component" value="Unassembled WGS sequence"/>
</dbReference>
<dbReference type="SUPFAM" id="SSF55681">
    <property type="entry name" value="Class II aaRS and biotin synthetases"/>
    <property type="match status" value="1"/>
</dbReference>
<feature type="binding site" evidence="2">
    <location>
        <position position="108"/>
    </location>
    <ligand>
        <name>L-histidine</name>
        <dbReference type="ChEBI" id="CHEBI:57595"/>
    </ligand>
</feature>
<dbReference type="InterPro" id="IPR041715">
    <property type="entry name" value="HisRS-like_core"/>
</dbReference>
<feature type="binding site" evidence="2">
    <location>
        <position position="93"/>
    </location>
    <ligand>
        <name>L-histidine</name>
        <dbReference type="ChEBI" id="CHEBI:57595"/>
    </ligand>
</feature>
<dbReference type="PANTHER" id="PTHR43707">
    <property type="entry name" value="HISTIDYL-TRNA SYNTHETASE"/>
    <property type="match status" value="1"/>
</dbReference>
<feature type="domain" description="Class II Histidinyl-tRNA synthetase (HisRS)-like catalytic core" evidence="3">
    <location>
        <begin position="14"/>
        <end position="218"/>
    </location>
</feature>
<evidence type="ECO:0000313" key="4">
    <source>
        <dbReference type="EMBL" id="SEP64352.1"/>
    </source>
</evidence>
<dbReference type="PANTHER" id="PTHR43707:SF1">
    <property type="entry name" value="HISTIDINE--TRNA LIGASE, MITOCHONDRIAL-RELATED"/>
    <property type="match status" value="1"/>
</dbReference>
<protein>
    <submittedName>
        <fullName evidence="4">ATP phosphoribosyltransferase regulatory subunit</fullName>
    </submittedName>
</protein>
<dbReference type="InterPro" id="IPR045864">
    <property type="entry name" value="aa-tRNA-synth_II/BPL/LPL"/>
</dbReference>
<evidence type="ECO:0000256" key="2">
    <source>
        <dbReference type="PIRSR" id="PIRSR001549-1"/>
    </source>
</evidence>
<accession>A0A1H8ZIU9</accession>
<organism evidence="4 5">
    <name type="scientific">Faunimonas pinastri</name>
    <dbReference type="NCBI Taxonomy" id="1855383"/>
    <lineage>
        <taxon>Bacteria</taxon>
        <taxon>Pseudomonadati</taxon>
        <taxon>Pseudomonadota</taxon>
        <taxon>Alphaproteobacteria</taxon>
        <taxon>Hyphomicrobiales</taxon>
        <taxon>Afifellaceae</taxon>
        <taxon>Faunimonas</taxon>
    </lineage>
</organism>
<keyword evidence="5" id="KW-1185">Reference proteome</keyword>
<dbReference type="Gene3D" id="3.30.930.10">
    <property type="entry name" value="Bira Bifunctional Protein, Domain 2"/>
    <property type="match status" value="1"/>
</dbReference>
<keyword evidence="1" id="KW-0368">Histidine biosynthesis</keyword>
<evidence type="ECO:0000259" key="3">
    <source>
        <dbReference type="Pfam" id="PF13393"/>
    </source>
</evidence>
<name>A0A1H8ZIU9_9HYPH</name>
<dbReference type="RefSeq" id="WP_092494697.1">
    <property type="nucleotide sequence ID" value="NZ_FOFG01000001.1"/>
</dbReference>
<dbReference type="GO" id="GO:0006427">
    <property type="term" value="P:histidyl-tRNA aminoacylation"/>
    <property type="evidence" value="ECO:0007669"/>
    <property type="project" value="TreeGrafter"/>
</dbReference>
<feature type="domain" description="Class II Histidinyl-tRNA synthetase (HisRS)-like catalytic core" evidence="3">
    <location>
        <begin position="240"/>
        <end position="363"/>
    </location>
</feature>
<dbReference type="PIRSF" id="PIRSF001549">
    <property type="entry name" value="His-tRNA_synth"/>
    <property type="match status" value="1"/>
</dbReference>
<proteinExistence type="predicted"/>
<dbReference type="Pfam" id="PF13393">
    <property type="entry name" value="tRNA-synt_His"/>
    <property type="match status" value="2"/>
</dbReference>